<accession>A0A448T488</accession>
<feature type="region of interest" description="Disordered" evidence="1">
    <location>
        <begin position="1"/>
        <end position="79"/>
    </location>
</feature>
<dbReference type="Proteomes" id="UP000271188">
    <property type="component" value="Chromosome"/>
</dbReference>
<dbReference type="EMBL" id="LR134495">
    <property type="protein sequence ID" value="VEI74786.1"/>
    <property type="molecule type" value="Genomic_DNA"/>
</dbReference>
<dbReference type="SUPFAM" id="SSF160059">
    <property type="entry name" value="PriA/YqbF domain"/>
    <property type="match status" value="1"/>
</dbReference>
<evidence type="ECO:0000313" key="3">
    <source>
        <dbReference type="Proteomes" id="UP000271188"/>
    </source>
</evidence>
<protein>
    <recommendedName>
        <fullName evidence="4">Mu-like prophage FluMu N-terminal domain-containing protein</fullName>
    </recommendedName>
</protein>
<evidence type="ECO:0000256" key="1">
    <source>
        <dbReference type="SAM" id="MobiDB-lite"/>
    </source>
</evidence>
<dbReference type="AlphaFoldDB" id="A0A448T488"/>
<evidence type="ECO:0000313" key="2">
    <source>
        <dbReference type="EMBL" id="VEI74786.1"/>
    </source>
</evidence>
<proteinExistence type="predicted"/>
<sequence length="142" mass="15273">MSRNKKQTQAVDTEQKTATPPAGNTPPQGDGVPPPPQEGTATDDTADKAENLTDGTKSESDETLKDDTKEPNGKDEGGLIDPIAFEIKLKSIHPQATYGRCGYRFSKKTAVEIARADLTDEQIITLANDPYLEFVPVVEGDA</sequence>
<organism evidence="2 3">
    <name type="scientific">Mannheimia haemolytica</name>
    <name type="common">Pasteurella haemolytica</name>
    <dbReference type="NCBI Taxonomy" id="75985"/>
    <lineage>
        <taxon>Bacteria</taxon>
        <taxon>Pseudomonadati</taxon>
        <taxon>Pseudomonadota</taxon>
        <taxon>Gammaproteobacteria</taxon>
        <taxon>Pasteurellales</taxon>
        <taxon>Pasteurellaceae</taxon>
        <taxon>Mannheimia</taxon>
    </lineage>
</organism>
<gene>
    <name evidence="2" type="ORF">NCTC10643_00263</name>
</gene>
<feature type="compositionally biased region" description="Polar residues" evidence="1">
    <location>
        <begin position="7"/>
        <end position="18"/>
    </location>
</feature>
<evidence type="ECO:0008006" key="4">
    <source>
        <dbReference type="Google" id="ProtNLM"/>
    </source>
</evidence>
<feature type="compositionally biased region" description="Basic and acidic residues" evidence="1">
    <location>
        <begin position="45"/>
        <end position="77"/>
    </location>
</feature>
<reference evidence="2" key="1">
    <citation type="submission" date="2018-12" db="EMBL/GenBank/DDBJ databases">
        <authorList>
            <consortium name="Pathogen Informatics"/>
        </authorList>
    </citation>
    <scope>NUCLEOTIDE SEQUENCE [LARGE SCALE GENOMIC DNA]</scope>
    <source>
        <strain evidence="2">NCTC10643</strain>
    </source>
</reference>
<name>A0A448T488_MANHA</name>